<dbReference type="Proteomes" id="UP000663829">
    <property type="component" value="Unassembled WGS sequence"/>
</dbReference>
<evidence type="ECO:0000313" key="2">
    <source>
        <dbReference type="EMBL" id="CAF1176524.1"/>
    </source>
</evidence>
<reference evidence="2" key="1">
    <citation type="submission" date="2021-02" db="EMBL/GenBank/DDBJ databases">
        <authorList>
            <person name="Nowell W R."/>
        </authorList>
    </citation>
    <scope>NUCLEOTIDE SEQUENCE</scope>
</reference>
<dbReference type="EMBL" id="CAJNOQ010007712">
    <property type="protein sequence ID" value="CAF1176524.1"/>
    <property type="molecule type" value="Genomic_DNA"/>
</dbReference>
<keyword evidence="4" id="KW-1185">Reference proteome</keyword>
<dbReference type="PROSITE" id="PS00028">
    <property type="entry name" value="ZINC_FINGER_C2H2_1"/>
    <property type="match status" value="1"/>
</dbReference>
<sequence>MKLNTNKIEVDFLDQEPPNAKRQKLSSETLSNALDITYECQNVSCQTTSKSLLNFSIEQVCEALKTRALTDDQEMLLYDALAKNLEEKCKNNNKNMLLYNNSPTTLMTLDVTIAFKYIPPCVLLSISTTVIHAIINKSMVIQCQDYQLDQWCTEKKIGNECAKLTKSIDDVEKRGKPVMQALLDQCPLIQKCLKSFVDHMIDVVVKRLDNNLQQDYTQSKIGYTGHHFKKRKCQQCKTTLIDKAITSRPPPNPGSIHATISLGNTFQNIPQCHPSEKRLVIIGEPYTLNPSSIENITTILRDLKERCLTSTNNDGIPRKWMSVTADACPYCLTWKIFNETFVCHDCNARYSSYSDLSLHYHNGHPESMINKNRFHYAEFNSLIFRPGLGHIEMNACKSFMNFIWNIFGGELSSCLNFKSEEAKKYALSCADRHKTFQILATAFCLMPKELLQFFEQNDTFSTSGNSRQGEDLDFVLENFNKKIKHMIPYGLLDNETWIRVNRNFDELHKAS</sequence>
<evidence type="ECO:0000313" key="4">
    <source>
        <dbReference type="Proteomes" id="UP000663829"/>
    </source>
</evidence>
<dbReference type="OrthoDB" id="6155048at2759"/>
<protein>
    <recommendedName>
        <fullName evidence="1">C2H2-type domain-containing protein</fullName>
    </recommendedName>
</protein>
<organism evidence="2 4">
    <name type="scientific">Didymodactylos carnosus</name>
    <dbReference type="NCBI Taxonomy" id="1234261"/>
    <lineage>
        <taxon>Eukaryota</taxon>
        <taxon>Metazoa</taxon>
        <taxon>Spiralia</taxon>
        <taxon>Gnathifera</taxon>
        <taxon>Rotifera</taxon>
        <taxon>Eurotatoria</taxon>
        <taxon>Bdelloidea</taxon>
        <taxon>Philodinida</taxon>
        <taxon>Philodinidae</taxon>
        <taxon>Didymodactylos</taxon>
    </lineage>
</organism>
<dbReference type="InterPro" id="IPR013087">
    <property type="entry name" value="Znf_C2H2_type"/>
</dbReference>
<evidence type="ECO:0000259" key="1">
    <source>
        <dbReference type="PROSITE" id="PS00028"/>
    </source>
</evidence>
<dbReference type="Proteomes" id="UP000681722">
    <property type="component" value="Unassembled WGS sequence"/>
</dbReference>
<accession>A0A814UM74</accession>
<gene>
    <name evidence="2" type="ORF">GPM918_LOCUS22468</name>
    <name evidence="3" type="ORF">SRO942_LOCUS22466</name>
</gene>
<name>A0A814UM74_9BILA</name>
<dbReference type="AlphaFoldDB" id="A0A814UM74"/>
<evidence type="ECO:0000313" key="3">
    <source>
        <dbReference type="EMBL" id="CAF3940552.1"/>
    </source>
</evidence>
<dbReference type="EMBL" id="CAJOBC010007712">
    <property type="protein sequence ID" value="CAF3940552.1"/>
    <property type="molecule type" value="Genomic_DNA"/>
</dbReference>
<comment type="caution">
    <text evidence="2">The sequence shown here is derived from an EMBL/GenBank/DDBJ whole genome shotgun (WGS) entry which is preliminary data.</text>
</comment>
<feature type="domain" description="C2H2-type" evidence="1">
    <location>
        <begin position="343"/>
        <end position="364"/>
    </location>
</feature>
<proteinExistence type="predicted"/>